<keyword evidence="5" id="KW-0408">Iron</keyword>
<dbReference type="GO" id="GO:0046872">
    <property type="term" value="F:metal ion binding"/>
    <property type="evidence" value="ECO:0007669"/>
    <property type="project" value="UniProtKB-KW"/>
</dbReference>
<dbReference type="Gene3D" id="3.60.130.10">
    <property type="entry name" value="Clavaminate synthase-like"/>
    <property type="match status" value="1"/>
</dbReference>
<dbReference type="PANTHER" id="PTHR30468:SF10">
    <property type="entry name" value="TAUD_TFDA-LIKE DOMAIN-CONTAINING PROTEIN"/>
    <property type="match status" value="1"/>
</dbReference>
<sequence length="178" mass="19431">MAPIAISSIEALPASPLLNLKQNNKAMTDPDQVALNTLAGPLKYTGLLEKYSHFEVTPSIGREFGPDLQLSQILKAANCNDLIRDLAVLISRRGVCFFRAQDLNQDEMMQLQKKISTLAGQPRESGMCIHPVSENVGEMGAKTQLISAEMQRKGGGIMRLHDDVSRWATRAFHSVGGA</sequence>
<protein>
    <recommendedName>
        <fullName evidence="8">TauD/TfdA-like domain-containing protein</fullName>
    </recommendedName>
</protein>
<evidence type="ECO:0000256" key="4">
    <source>
        <dbReference type="ARBA" id="ARBA00023002"/>
    </source>
</evidence>
<keyword evidence="7" id="KW-1185">Reference proteome</keyword>
<evidence type="ECO:0000313" key="6">
    <source>
        <dbReference type="EMBL" id="OCF57210.1"/>
    </source>
</evidence>
<reference evidence="6 7" key="1">
    <citation type="submission" date="2013-07" db="EMBL/GenBank/DDBJ databases">
        <title>The Genome Sequence of Kwoniella mangroviensis CBS10435.</title>
        <authorList>
            <consortium name="The Broad Institute Genome Sequencing Platform"/>
            <person name="Cuomo C."/>
            <person name="Litvintseva A."/>
            <person name="Chen Y."/>
            <person name="Heitman J."/>
            <person name="Sun S."/>
            <person name="Springer D."/>
            <person name="Dromer F."/>
            <person name="Young S.K."/>
            <person name="Zeng Q."/>
            <person name="Gargeya S."/>
            <person name="Fitzgerald M."/>
            <person name="Abouelleil A."/>
            <person name="Alvarado L."/>
            <person name="Berlin A.M."/>
            <person name="Chapman S.B."/>
            <person name="Dewar J."/>
            <person name="Goldberg J."/>
            <person name="Griggs A."/>
            <person name="Gujja S."/>
            <person name="Hansen M."/>
            <person name="Howarth C."/>
            <person name="Imamovic A."/>
            <person name="Larimer J."/>
            <person name="McCowan C."/>
            <person name="Murphy C."/>
            <person name="Pearson M."/>
            <person name="Priest M."/>
            <person name="Roberts A."/>
            <person name="Saif S."/>
            <person name="Shea T."/>
            <person name="Sykes S."/>
            <person name="Wortman J."/>
            <person name="Nusbaum C."/>
            <person name="Birren B."/>
        </authorList>
    </citation>
    <scope>NUCLEOTIDE SEQUENCE [LARGE SCALE GENOMIC DNA]</scope>
    <source>
        <strain evidence="6 7">CBS 10435</strain>
    </source>
</reference>
<dbReference type="InterPro" id="IPR051323">
    <property type="entry name" value="AtsK-like"/>
</dbReference>
<comment type="similarity">
    <text evidence="1">Belongs to the TfdA dioxygenase family.</text>
</comment>
<dbReference type="EMBL" id="KI669463">
    <property type="protein sequence ID" value="OCF57210.1"/>
    <property type="molecule type" value="Genomic_DNA"/>
</dbReference>
<dbReference type="AlphaFoldDB" id="A0A1B9IPA5"/>
<dbReference type="InterPro" id="IPR042098">
    <property type="entry name" value="TauD-like_sf"/>
</dbReference>
<evidence type="ECO:0000256" key="1">
    <source>
        <dbReference type="ARBA" id="ARBA00005896"/>
    </source>
</evidence>
<keyword evidence="3" id="KW-0223">Dioxygenase</keyword>
<keyword evidence="4" id="KW-0560">Oxidoreductase</keyword>
<proteinExistence type="inferred from homology"/>
<dbReference type="Proteomes" id="UP000092583">
    <property type="component" value="Unassembled WGS sequence"/>
</dbReference>
<dbReference type="GO" id="GO:0016706">
    <property type="term" value="F:2-oxoglutarate-dependent dioxygenase activity"/>
    <property type="evidence" value="ECO:0007669"/>
    <property type="project" value="TreeGrafter"/>
</dbReference>
<gene>
    <name evidence="6" type="ORF">L486_04666</name>
</gene>
<dbReference type="PANTHER" id="PTHR30468">
    <property type="entry name" value="ALPHA-KETOGLUTARATE-DEPENDENT SULFONATE DIOXYGENASE"/>
    <property type="match status" value="1"/>
</dbReference>
<reference evidence="7" key="2">
    <citation type="submission" date="2013-12" db="EMBL/GenBank/DDBJ databases">
        <title>Evolution of pathogenesis and genome organization in the Tremellales.</title>
        <authorList>
            <person name="Cuomo C."/>
            <person name="Litvintseva A."/>
            <person name="Heitman J."/>
            <person name="Chen Y."/>
            <person name="Sun S."/>
            <person name="Springer D."/>
            <person name="Dromer F."/>
            <person name="Young S."/>
            <person name="Zeng Q."/>
            <person name="Chapman S."/>
            <person name="Gujja S."/>
            <person name="Saif S."/>
            <person name="Birren B."/>
        </authorList>
    </citation>
    <scope>NUCLEOTIDE SEQUENCE [LARGE SCALE GENOMIC DNA]</scope>
    <source>
        <strain evidence="7">CBS 10435</strain>
    </source>
</reference>
<dbReference type="OrthoDB" id="10257314at2759"/>
<dbReference type="STRING" id="1331196.A0A1B9IPA5"/>
<name>A0A1B9IPA5_9TREE</name>
<evidence type="ECO:0000313" key="7">
    <source>
        <dbReference type="Proteomes" id="UP000092583"/>
    </source>
</evidence>
<keyword evidence="2" id="KW-0479">Metal-binding</keyword>
<evidence type="ECO:0008006" key="8">
    <source>
        <dbReference type="Google" id="ProtNLM"/>
    </source>
</evidence>
<evidence type="ECO:0000256" key="5">
    <source>
        <dbReference type="ARBA" id="ARBA00023004"/>
    </source>
</evidence>
<organism evidence="6 7">
    <name type="scientific">Kwoniella mangroviensis CBS 10435</name>
    <dbReference type="NCBI Taxonomy" id="1331196"/>
    <lineage>
        <taxon>Eukaryota</taxon>
        <taxon>Fungi</taxon>
        <taxon>Dikarya</taxon>
        <taxon>Basidiomycota</taxon>
        <taxon>Agaricomycotina</taxon>
        <taxon>Tremellomycetes</taxon>
        <taxon>Tremellales</taxon>
        <taxon>Cryptococcaceae</taxon>
        <taxon>Kwoniella</taxon>
    </lineage>
</organism>
<evidence type="ECO:0000256" key="3">
    <source>
        <dbReference type="ARBA" id="ARBA00022964"/>
    </source>
</evidence>
<dbReference type="SUPFAM" id="SSF51197">
    <property type="entry name" value="Clavaminate synthase-like"/>
    <property type="match status" value="1"/>
</dbReference>
<evidence type="ECO:0000256" key="2">
    <source>
        <dbReference type="ARBA" id="ARBA00022723"/>
    </source>
</evidence>
<dbReference type="GO" id="GO:0005737">
    <property type="term" value="C:cytoplasm"/>
    <property type="evidence" value="ECO:0007669"/>
    <property type="project" value="TreeGrafter"/>
</dbReference>
<accession>A0A1B9IPA5</accession>